<evidence type="ECO:0000313" key="3">
    <source>
        <dbReference type="Proteomes" id="UP000284543"/>
    </source>
</evidence>
<dbReference type="PANTHER" id="PTHR39639:SF1">
    <property type="entry name" value="DUF262 DOMAIN-CONTAINING PROTEIN"/>
    <property type="match status" value="1"/>
</dbReference>
<gene>
    <name evidence="2" type="ORF">DWW02_27720</name>
</gene>
<dbReference type="RefSeq" id="WP_118019633.1">
    <property type="nucleotide sequence ID" value="NZ_JAQEBA010000011.1"/>
</dbReference>
<dbReference type="Pfam" id="PF03235">
    <property type="entry name" value="GmrSD_N"/>
    <property type="match status" value="1"/>
</dbReference>
<dbReference type="PANTHER" id="PTHR39639">
    <property type="entry name" value="CHROMOSOME 16, WHOLE GENOME SHOTGUN SEQUENCE"/>
    <property type="match status" value="1"/>
</dbReference>
<proteinExistence type="predicted"/>
<accession>A0A412YUS2</accession>
<protein>
    <submittedName>
        <fullName evidence="2">DUF262 domain-containing protein</fullName>
    </submittedName>
</protein>
<comment type="caution">
    <text evidence="2">The sequence shown here is derived from an EMBL/GenBank/DDBJ whole genome shotgun (WGS) entry which is preliminary data.</text>
</comment>
<evidence type="ECO:0000259" key="1">
    <source>
        <dbReference type="Pfam" id="PF03235"/>
    </source>
</evidence>
<evidence type="ECO:0000313" key="2">
    <source>
        <dbReference type="EMBL" id="RGV69970.1"/>
    </source>
</evidence>
<sequence>MKDYLGSTQQNIAWFNQRSKEVDGLIIKPTFQRNPVWTVNQKSYLIDSVLRSYPIPEIYLQEKVNDKGESQFVVVDGQQRLRAVLDFINNEFSLVPSETSEEWGNLTFDELSPNDKKKFFEYKFVIRLLPDIDEETIRNIFKRINKNNERLNQQELRQATYSGEFIIMINEIADRTYWEDIGLFTPQKIRRMLDSEFISELAIAFLNGHQNKKAKLDYYYKLYEEEFSEGDEVKHVFDSVIGEILQVLPNIKKTRWRNMTDFYTLFLVMAQYNNKVPFSSDIREKLNIVLIDFSNKVTNLQKAIKEDIASDEKDMNIRNYSSGIRASTDLGSRKLRFEALNNIIKSITV</sequence>
<dbReference type="InterPro" id="IPR004919">
    <property type="entry name" value="GmrSD_N"/>
</dbReference>
<organism evidence="2 3">
    <name type="scientific">Enterocloster bolteae</name>
    <dbReference type="NCBI Taxonomy" id="208479"/>
    <lineage>
        <taxon>Bacteria</taxon>
        <taxon>Bacillati</taxon>
        <taxon>Bacillota</taxon>
        <taxon>Clostridia</taxon>
        <taxon>Lachnospirales</taxon>
        <taxon>Lachnospiraceae</taxon>
        <taxon>Enterocloster</taxon>
    </lineage>
</organism>
<dbReference type="Proteomes" id="UP000284543">
    <property type="component" value="Unassembled WGS sequence"/>
</dbReference>
<dbReference type="EMBL" id="QRZM01000022">
    <property type="protein sequence ID" value="RGV69970.1"/>
    <property type="molecule type" value="Genomic_DNA"/>
</dbReference>
<feature type="domain" description="GmrSD restriction endonucleases N-terminal" evidence="1">
    <location>
        <begin position="18"/>
        <end position="161"/>
    </location>
</feature>
<reference evidence="2 3" key="1">
    <citation type="submission" date="2018-08" db="EMBL/GenBank/DDBJ databases">
        <title>A genome reference for cultivated species of the human gut microbiota.</title>
        <authorList>
            <person name="Zou Y."/>
            <person name="Xue W."/>
            <person name="Luo G."/>
        </authorList>
    </citation>
    <scope>NUCLEOTIDE SEQUENCE [LARGE SCALE GENOMIC DNA]</scope>
    <source>
        <strain evidence="2 3">AF14-18</strain>
    </source>
</reference>
<name>A0A412YUS2_9FIRM</name>
<dbReference type="AlphaFoldDB" id="A0A412YUS2"/>